<dbReference type="NCBIfam" id="TIGR00177">
    <property type="entry name" value="molyb_syn"/>
    <property type="match status" value="1"/>
</dbReference>
<dbReference type="FunFam" id="2.170.190.11:FF:000001">
    <property type="entry name" value="Molybdopterin molybdenumtransferase"/>
    <property type="match status" value="1"/>
</dbReference>
<dbReference type="AlphaFoldDB" id="A0A7X5LP03"/>
<dbReference type="Pfam" id="PF00994">
    <property type="entry name" value="MoCF_biosynth"/>
    <property type="match status" value="1"/>
</dbReference>
<evidence type="ECO:0000256" key="1">
    <source>
        <dbReference type="ARBA" id="ARBA00001946"/>
    </source>
</evidence>
<evidence type="ECO:0000256" key="11">
    <source>
        <dbReference type="RuleBase" id="RU365090"/>
    </source>
</evidence>
<sequence length="426" mass="45254">MSSNWLSLEAALQKALDATPIVTDKETVPLSQASGRIAANDIYAILSVPPWDNSAMDGYAVRTDEVKEDKPLSVQSTITAGMQENAELKSGSAIKIMTGAPIPLGADAVVMVENTRSTEAGVIVTQKPSLGENIRPKAGDIAPNQKLVAKGTRLAPQHLMLLASQGMADVVVIKKIKVGLVATGSELVQPGAALSQAQIYESNRIGVQALLSEYDVDIVDFGIVKDDKDALRNIFTKASDSVDIMVSSGGVSVGEADFVKEIIASLGFIDFWKVAIKPGKPFALGKINTTLFCGLPGNPVSAFVTAKLLVTPIIQKMQGQSDIRPPLAVPATLTTTVKRRPGRRDFQRATMFYDENFNLHVTPFRTQSSGVMTSITSANCLMVIDENSTGLEAGASVPVIPFTLAAPDKAPNLPKANYSTAEKDSE</sequence>
<feature type="domain" description="MoaB/Mog" evidence="12">
    <location>
        <begin position="179"/>
        <end position="316"/>
    </location>
</feature>
<dbReference type="InterPro" id="IPR005110">
    <property type="entry name" value="MoeA_linker/N"/>
</dbReference>
<dbReference type="SUPFAM" id="SSF63882">
    <property type="entry name" value="MoeA N-terminal region -like"/>
    <property type="match status" value="1"/>
</dbReference>
<keyword evidence="14" id="KW-1185">Reference proteome</keyword>
<evidence type="ECO:0000256" key="6">
    <source>
        <dbReference type="ARBA" id="ARBA00022679"/>
    </source>
</evidence>
<comment type="catalytic activity">
    <reaction evidence="10">
        <text>adenylyl-molybdopterin + molybdate = Mo-molybdopterin + AMP + H(+)</text>
        <dbReference type="Rhea" id="RHEA:35047"/>
        <dbReference type="ChEBI" id="CHEBI:15378"/>
        <dbReference type="ChEBI" id="CHEBI:36264"/>
        <dbReference type="ChEBI" id="CHEBI:62727"/>
        <dbReference type="ChEBI" id="CHEBI:71302"/>
        <dbReference type="ChEBI" id="CHEBI:456215"/>
        <dbReference type="EC" id="2.10.1.1"/>
    </reaction>
</comment>
<dbReference type="GO" id="GO:0006777">
    <property type="term" value="P:Mo-molybdopterin cofactor biosynthetic process"/>
    <property type="evidence" value="ECO:0007669"/>
    <property type="project" value="UniProtKB-UniRule"/>
</dbReference>
<evidence type="ECO:0000256" key="8">
    <source>
        <dbReference type="ARBA" id="ARBA00022842"/>
    </source>
</evidence>
<organism evidence="13 14">
    <name type="scientific">Alteromonas profundi</name>
    <dbReference type="NCBI Taxonomy" id="2696062"/>
    <lineage>
        <taxon>Bacteria</taxon>
        <taxon>Pseudomonadati</taxon>
        <taxon>Pseudomonadota</taxon>
        <taxon>Gammaproteobacteria</taxon>
        <taxon>Alteromonadales</taxon>
        <taxon>Alteromonadaceae</taxon>
        <taxon>Alteromonas/Salinimonas group</taxon>
        <taxon>Alteromonas</taxon>
    </lineage>
</organism>
<dbReference type="CDD" id="cd00887">
    <property type="entry name" value="MoeA"/>
    <property type="match status" value="1"/>
</dbReference>
<gene>
    <name evidence="13" type="ORF">GTH32_17120</name>
</gene>
<dbReference type="Gene3D" id="3.90.105.10">
    <property type="entry name" value="Molybdopterin biosynthesis moea protein, domain 2"/>
    <property type="match status" value="1"/>
</dbReference>
<dbReference type="GO" id="GO:0046872">
    <property type="term" value="F:metal ion binding"/>
    <property type="evidence" value="ECO:0007669"/>
    <property type="project" value="UniProtKB-UniRule"/>
</dbReference>
<dbReference type="EMBL" id="JAAAWN010000031">
    <property type="protein sequence ID" value="NDV92891.1"/>
    <property type="molecule type" value="Genomic_DNA"/>
</dbReference>
<comment type="function">
    <text evidence="2 11">Catalyzes the insertion of molybdate into adenylated molybdopterin with the concomitant release of AMP.</text>
</comment>
<name>A0A7X5LP03_9ALTE</name>
<evidence type="ECO:0000256" key="4">
    <source>
        <dbReference type="ARBA" id="ARBA00010763"/>
    </source>
</evidence>
<evidence type="ECO:0000256" key="2">
    <source>
        <dbReference type="ARBA" id="ARBA00002901"/>
    </source>
</evidence>
<dbReference type="SUPFAM" id="SSF53218">
    <property type="entry name" value="Molybdenum cofactor biosynthesis proteins"/>
    <property type="match status" value="1"/>
</dbReference>
<dbReference type="InterPro" id="IPR008284">
    <property type="entry name" value="MoCF_biosynth_CS"/>
</dbReference>
<dbReference type="PROSITE" id="PS01079">
    <property type="entry name" value="MOCF_BIOSYNTHESIS_2"/>
    <property type="match status" value="1"/>
</dbReference>
<protein>
    <recommendedName>
        <fullName evidence="11">Molybdopterin molybdenumtransferase</fullName>
        <ecNumber evidence="11">2.10.1.1</ecNumber>
    </recommendedName>
</protein>
<keyword evidence="8 11" id="KW-0460">Magnesium</keyword>
<evidence type="ECO:0000313" key="13">
    <source>
        <dbReference type="EMBL" id="NDV92891.1"/>
    </source>
</evidence>
<dbReference type="InterPro" id="IPR036135">
    <property type="entry name" value="MoeA_linker/N_sf"/>
</dbReference>
<dbReference type="PANTHER" id="PTHR10192:SF5">
    <property type="entry name" value="GEPHYRIN"/>
    <property type="match status" value="1"/>
</dbReference>
<dbReference type="Proteomes" id="UP000470213">
    <property type="component" value="Unassembled WGS sequence"/>
</dbReference>
<dbReference type="RefSeq" id="WP_163088042.1">
    <property type="nucleotide sequence ID" value="NZ_JAAAWN010000031.1"/>
</dbReference>
<dbReference type="InterPro" id="IPR001453">
    <property type="entry name" value="MoaB/Mog_dom"/>
</dbReference>
<comment type="caution">
    <text evidence="13">The sequence shown here is derived from an EMBL/GenBank/DDBJ whole genome shotgun (WGS) entry which is preliminary data.</text>
</comment>
<keyword evidence="7 11" id="KW-0479">Metal-binding</keyword>
<dbReference type="SMART" id="SM00852">
    <property type="entry name" value="MoCF_biosynth"/>
    <property type="match status" value="1"/>
</dbReference>
<evidence type="ECO:0000256" key="5">
    <source>
        <dbReference type="ARBA" id="ARBA00022505"/>
    </source>
</evidence>
<evidence type="ECO:0000256" key="10">
    <source>
        <dbReference type="ARBA" id="ARBA00047317"/>
    </source>
</evidence>
<keyword evidence="6 11" id="KW-0808">Transferase</keyword>
<dbReference type="EC" id="2.10.1.1" evidence="11"/>
<dbReference type="InterPro" id="IPR036688">
    <property type="entry name" value="MoeA_C_domain_IV_sf"/>
</dbReference>
<dbReference type="PANTHER" id="PTHR10192">
    <property type="entry name" value="MOLYBDOPTERIN BIOSYNTHESIS PROTEIN"/>
    <property type="match status" value="1"/>
</dbReference>
<comment type="cofactor">
    <cofactor evidence="1 11">
        <name>Mg(2+)</name>
        <dbReference type="ChEBI" id="CHEBI:18420"/>
    </cofactor>
</comment>
<accession>A0A7X5LP03</accession>
<comment type="pathway">
    <text evidence="3 11">Cofactor biosynthesis; molybdopterin biosynthesis.</text>
</comment>
<dbReference type="GO" id="GO:0005829">
    <property type="term" value="C:cytosol"/>
    <property type="evidence" value="ECO:0007669"/>
    <property type="project" value="TreeGrafter"/>
</dbReference>
<dbReference type="InterPro" id="IPR005111">
    <property type="entry name" value="MoeA_C_domain_IV"/>
</dbReference>
<dbReference type="GO" id="GO:0061599">
    <property type="term" value="F:molybdopterin molybdotransferase activity"/>
    <property type="evidence" value="ECO:0007669"/>
    <property type="project" value="UniProtKB-UniRule"/>
</dbReference>
<dbReference type="Gene3D" id="2.170.190.11">
    <property type="entry name" value="Molybdopterin biosynthesis moea protein, domain 3"/>
    <property type="match status" value="1"/>
</dbReference>
<dbReference type="SUPFAM" id="SSF63867">
    <property type="entry name" value="MoeA C-terminal domain-like"/>
    <property type="match status" value="1"/>
</dbReference>
<dbReference type="InterPro" id="IPR038987">
    <property type="entry name" value="MoeA-like"/>
</dbReference>
<reference evidence="13 14" key="1">
    <citation type="submission" date="2020-01" db="EMBL/GenBank/DDBJ databases">
        <authorList>
            <person name="Chen J."/>
            <person name="Zhu S."/>
            <person name="Yang J."/>
        </authorList>
    </citation>
    <scope>NUCLEOTIDE SEQUENCE [LARGE SCALE GENOMIC DNA]</scope>
    <source>
        <strain evidence="13 14">345S023</strain>
    </source>
</reference>
<dbReference type="UniPathway" id="UPA00344"/>
<dbReference type="Pfam" id="PF03454">
    <property type="entry name" value="MoeA_C"/>
    <property type="match status" value="1"/>
</dbReference>
<dbReference type="Pfam" id="PF03453">
    <property type="entry name" value="MoeA_N"/>
    <property type="match status" value="1"/>
</dbReference>
<proteinExistence type="inferred from homology"/>
<keyword evidence="5 11" id="KW-0500">Molybdenum</keyword>
<dbReference type="Gene3D" id="2.40.340.10">
    <property type="entry name" value="MoeA, C-terminal, domain IV"/>
    <property type="match status" value="1"/>
</dbReference>
<evidence type="ECO:0000256" key="7">
    <source>
        <dbReference type="ARBA" id="ARBA00022723"/>
    </source>
</evidence>
<dbReference type="NCBIfam" id="NF045515">
    <property type="entry name" value="Glp_gephyrin"/>
    <property type="match status" value="1"/>
</dbReference>
<dbReference type="FunFam" id="3.40.980.10:FF:000004">
    <property type="entry name" value="Molybdopterin molybdenumtransferase"/>
    <property type="match status" value="1"/>
</dbReference>
<keyword evidence="9 11" id="KW-0501">Molybdenum cofactor biosynthesis</keyword>
<evidence type="ECO:0000256" key="9">
    <source>
        <dbReference type="ARBA" id="ARBA00023150"/>
    </source>
</evidence>
<evidence type="ECO:0000259" key="12">
    <source>
        <dbReference type="SMART" id="SM00852"/>
    </source>
</evidence>
<comment type="similarity">
    <text evidence="4 11">Belongs to the MoeA family.</text>
</comment>
<evidence type="ECO:0000256" key="3">
    <source>
        <dbReference type="ARBA" id="ARBA00005046"/>
    </source>
</evidence>
<evidence type="ECO:0000313" key="14">
    <source>
        <dbReference type="Proteomes" id="UP000470213"/>
    </source>
</evidence>
<dbReference type="Gene3D" id="3.40.980.10">
    <property type="entry name" value="MoaB/Mog-like domain"/>
    <property type="match status" value="1"/>
</dbReference>
<dbReference type="InterPro" id="IPR036425">
    <property type="entry name" value="MoaB/Mog-like_dom_sf"/>
</dbReference>